<evidence type="ECO:0000256" key="10">
    <source>
        <dbReference type="ARBA" id="ARBA00023004"/>
    </source>
</evidence>
<evidence type="ECO:0000259" key="14">
    <source>
        <dbReference type="Pfam" id="PF01292"/>
    </source>
</evidence>
<feature type="domain" description="Cytochrome b561 bacterial/Ni-hydrogenase" evidence="14">
    <location>
        <begin position="67"/>
        <end position="175"/>
    </location>
</feature>
<evidence type="ECO:0000256" key="1">
    <source>
        <dbReference type="ARBA" id="ARBA00001970"/>
    </source>
</evidence>
<dbReference type="PANTHER" id="PTHR30529">
    <property type="entry name" value="CYTOCHROME B561"/>
    <property type="match status" value="1"/>
</dbReference>
<keyword evidence="9 13" id="KW-1133">Transmembrane helix</keyword>
<dbReference type="InterPro" id="IPR052168">
    <property type="entry name" value="Cytochrome_b561_oxidase"/>
</dbReference>
<keyword evidence="10" id="KW-0408">Iron</keyword>
<dbReference type="EMBL" id="JBEPTQ010000002">
    <property type="protein sequence ID" value="MET4724452.1"/>
    <property type="molecule type" value="Genomic_DNA"/>
</dbReference>
<evidence type="ECO:0000313" key="16">
    <source>
        <dbReference type="Proteomes" id="UP001549291"/>
    </source>
</evidence>
<proteinExistence type="inferred from homology"/>
<reference evidence="15 16" key="1">
    <citation type="submission" date="2024-06" db="EMBL/GenBank/DDBJ databases">
        <title>Genomic Encyclopedia of Type Strains, Phase V (KMG-V): Genome sequencing to study the core and pangenomes of soil and plant-associated prokaryotes.</title>
        <authorList>
            <person name="Whitman W."/>
        </authorList>
    </citation>
    <scope>NUCLEOTIDE SEQUENCE [LARGE SCALE GENOMIC DNA]</scope>
    <source>
        <strain evidence="15 16">USDA 160</strain>
    </source>
</reference>
<dbReference type="InterPro" id="IPR016174">
    <property type="entry name" value="Di-haem_cyt_TM"/>
</dbReference>
<dbReference type="Proteomes" id="UP001549291">
    <property type="component" value="Unassembled WGS sequence"/>
</dbReference>
<gene>
    <name evidence="15" type="ORF">ABIF63_008558</name>
</gene>
<dbReference type="PANTHER" id="PTHR30529:SF1">
    <property type="entry name" value="CYTOCHROME B561 HOMOLOG 2"/>
    <property type="match status" value="1"/>
</dbReference>
<evidence type="ECO:0000256" key="9">
    <source>
        <dbReference type="ARBA" id="ARBA00022989"/>
    </source>
</evidence>
<keyword evidence="11 13" id="KW-0472">Membrane</keyword>
<evidence type="ECO:0000256" key="2">
    <source>
        <dbReference type="ARBA" id="ARBA00004651"/>
    </source>
</evidence>
<dbReference type="SUPFAM" id="SSF81342">
    <property type="entry name" value="Transmembrane di-heme cytochromes"/>
    <property type="match status" value="1"/>
</dbReference>
<name>A0ABV2S7A8_BRAJP</name>
<feature type="transmembrane region" description="Helical" evidence="13">
    <location>
        <begin position="106"/>
        <end position="128"/>
    </location>
</feature>
<evidence type="ECO:0000256" key="3">
    <source>
        <dbReference type="ARBA" id="ARBA00022448"/>
    </source>
</evidence>
<evidence type="ECO:0000256" key="6">
    <source>
        <dbReference type="ARBA" id="ARBA00022692"/>
    </source>
</evidence>
<comment type="cofactor">
    <cofactor evidence="1">
        <name>heme b</name>
        <dbReference type="ChEBI" id="CHEBI:60344"/>
    </cofactor>
</comment>
<protein>
    <submittedName>
        <fullName evidence="15">Cytochrome b561</fullName>
    </submittedName>
</protein>
<evidence type="ECO:0000313" key="15">
    <source>
        <dbReference type="EMBL" id="MET4724452.1"/>
    </source>
</evidence>
<accession>A0ABV2S7A8</accession>
<keyword evidence="6 13" id="KW-0812">Transmembrane</keyword>
<evidence type="ECO:0000256" key="13">
    <source>
        <dbReference type="SAM" id="Phobius"/>
    </source>
</evidence>
<dbReference type="Pfam" id="PF01292">
    <property type="entry name" value="Ni_hydr_CYTB"/>
    <property type="match status" value="1"/>
</dbReference>
<feature type="transmembrane region" description="Helical" evidence="13">
    <location>
        <begin position="74"/>
        <end position="94"/>
    </location>
</feature>
<comment type="similarity">
    <text evidence="12">Belongs to the cytochrome b561 family.</text>
</comment>
<keyword evidence="4" id="KW-1003">Cell membrane</keyword>
<feature type="transmembrane region" description="Helical" evidence="13">
    <location>
        <begin position="148"/>
        <end position="168"/>
    </location>
</feature>
<organism evidence="15 16">
    <name type="scientific">Bradyrhizobium japonicum</name>
    <dbReference type="NCBI Taxonomy" id="375"/>
    <lineage>
        <taxon>Bacteria</taxon>
        <taxon>Pseudomonadati</taxon>
        <taxon>Pseudomonadota</taxon>
        <taxon>Alphaproteobacteria</taxon>
        <taxon>Hyphomicrobiales</taxon>
        <taxon>Nitrobacteraceae</taxon>
        <taxon>Bradyrhizobium</taxon>
    </lineage>
</organism>
<comment type="caution">
    <text evidence="15">The sequence shown here is derived from an EMBL/GenBank/DDBJ whole genome shotgun (WGS) entry which is preliminary data.</text>
</comment>
<evidence type="ECO:0000256" key="4">
    <source>
        <dbReference type="ARBA" id="ARBA00022475"/>
    </source>
</evidence>
<keyword evidence="5" id="KW-0349">Heme</keyword>
<evidence type="ECO:0000256" key="5">
    <source>
        <dbReference type="ARBA" id="ARBA00022617"/>
    </source>
</evidence>
<keyword evidence="8" id="KW-0249">Electron transport</keyword>
<comment type="subcellular location">
    <subcellularLocation>
        <location evidence="2">Cell membrane</location>
        <topology evidence="2">Multi-pass membrane protein</topology>
    </subcellularLocation>
</comment>
<keyword evidence="3" id="KW-0813">Transport</keyword>
<dbReference type="InterPro" id="IPR011577">
    <property type="entry name" value="Cyt_b561_bac/Ni-Hgenase"/>
</dbReference>
<evidence type="ECO:0000256" key="12">
    <source>
        <dbReference type="ARBA" id="ARBA00037975"/>
    </source>
</evidence>
<evidence type="ECO:0000256" key="8">
    <source>
        <dbReference type="ARBA" id="ARBA00022982"/>
    </source>
</evidence>
<evidence type="ECO:0000256" key="7">
    <source>
        <dbReference type="ARBA" id="ARBA00022723"/>
    </source>
</evidence>
<keyword evidence="16" id="KW-1185">Reference proteome</keyword>
<keyword evidence="7" id="KW-0479">Metal-binding</keyword>
<evidence type="ECO:0000256" key="11">
    <source>
        <dbReference type="ARBA" id="ARBA00023136"/>
    </source>
</evidence>
<sequence>MLDGQWSVGELADIASPSSATLFQHLGKVPSLSLIKTRCGADDILQLGVGRAFQPWTSKTSMSLRLHYGTTTKVLHWAIVALLLVQYLIGWLMPDIHRGMQPGVGMTFHVSIGLVLLILIVLRFAWRLTHPVAPESSLPTWHRLTSEVVHWMLYVMVLLTTITGWLFASFRGWSISFFYLVPFPMLFSNNPRPAKRSTVCTGLPAGFF</sequence>